<proteinExistence type="predicted"/>
<organism evidence="1 2">
    <name type="scientific">Popillia japonica</name>
    <name type="common">Japanese beetle</name>
    <dbReference type="NCBI Taxonomy" id="7064"/>
    <lineage>
        <taxon>Eukaryota</taxon>
        <taxon>Metazoa</taxon>
        <taxon>Ecdysozoa</taxon>
        <taxon>Arthropoda</taxon>
        <taxon>Hexapoda</taxon>
        <taxon>Insecta</taxon>
        <taxon>Pterygota</taxon>
        <taxon>Neoptera</taxon>
        <taxon>Endopterygota</taxon>
        <taxon>Coleoptera</taxon>
        <taxon>Polyphaga</taxon>
        <taxon>Scarabaeiformia</taxon>
        <taxon>Scarabaeidae</taxon>
        <taxon>Rutelinae</taxon>
        <taxon>Popillia</taxon>
    </lineage>
</organism>
<comment type="caution">
    <text evidence="1">The sequence shown here is derived from an EMBL/GenBank/DDBJ whole genome shotgun (WGS) entry which is preliminary data.</text>
</comment>
<evidence type="ECO:0000313" key="2">
    <source>
        <dbReference type="Proteomes" id="UP001458880"/>
    </source>
</evidence>
<accession>A0AAW1JWA5</accession>
<dbReference type="Proteomes" id="UP001458880">
    <property type="component" value="Unassembled WGS sequence"/>
</dbReference>
<name>A0AAW1JWA5_POPJA</name>
<dbReference type="AlphaFoldDB" id="A0AAW1JWA5"/>
<sequence>MQVTLNKMYGKTPQFIAQDVWKDTTVHSARQALFEGVTMGLKNPSGKGKRLIISHIDSEDGFVENVLLFFESKKSGDYHEDMNSEVFSGCMRNILPSLEPNSV</sequence>
<evidence type="ECO:0000313" key="1">
    <source>
        <dbReference type="EMBL" id="KAK9708383.1"/>
    </source>
</evidence>
<dbReference type="EMBL" id="JASPKY010000331">
    <property type="protein sequence ID" value="KAK9708383.1"/>
    <property type="molecule type" value="Genomic_DNA"/>
</dbReference>
<gene>
    <name evidence="1" type="ORF">QE152_g27248</name>
</gene>
<protein>
    <submittedName>
        <fullName evidence="1">Uncharacterized protein</fullName>
    </submittedName>
</protein>
<reference evidence="1 2" key="1">
    <citation type="journal article" date="2024" name="BMC Genomics">
        <title>De novo assembly and annotation of Popillia japonica's genome with initial clues to its potential as an invasive pest.</title>
        <authorList>
            <person name="Cucini C."/>
            <person name="Boschi S."/>
            <person name="Funari R."/>
            <person name="Cardaioli E."/>
            <person name="Iannotti N."/>
            <person name="Marturano G."/>
            <person name="Paoli F."/>
            <person name="Bruttini M."/>
            <person name="Carapelli A."/>
            <person name="Frati F."/>
            <person name="Nardi F."/>
        </authorList>
    </citation>
    <scope>NUCLEOTIDE SEQUENCE [LARGE SCALE GENOMIC DNA]</scope>
    <source>
        <strain evidence="1">DMR45628</strain>
    </source>
</reference>
<keyword evidence="2" id="KW-1185">Reference proteome</keyword>